<reference evidence="1 2" key="1">
    <citation type="submission" date="2015-03" db="EMBL/GenBank/DDBJ databases">
        <authorList>
            <person name="Krishnan R."/>
            <person name="Midha S."/>
            <person name="Patil P.B."/>
            <person name="Rameshkumar N."/>
        </authorList>
    </citation>
    <scope>NUCLEOTIDE SEQUENCE [LARGE SCALE GENOMIC DNA]</scope>
    <source>
        <strain evidence="1 2">L1E11</strain>
    </source>
</reference>
<evidence type="ECO:0000313" key="1">
    <source>
        <dbReference type="EMBL" id="PXF31552.1"/>
    </source>
</evidence>
<dbReference type="RefSeq" id="WP_110187061.1">
    <property type="nucleotide sequence ID" value="NZ_CP177354.1"/>
</dbReference>
<gene>
    <name evidence="1" type="ORF">WH50_09305</name>
</gene>
<evidence type="ECO:0008006" key="3">
    <source>
        <dbReference type="Google" id="ProtNLM"/>
    </source>
</evidence>
<protein>
    <recommendedName>
        <fullName evidence="3">Chemotaxis methyl-accepting receptor HlyB-like 4HB MCP domain-containing protein</fullName>
    </recommendedName>
</protein>
<dbReference type="EMBL" id="LAPT01000039">
    <property type="protein sequence ID" value="PXF31552.1"/>
    <property type="molecule type" value="Genomic_DNA"/>
</dbReference>
<name>A0ABX5LY23_9GAMM</name>
<organism evidence="1 2">
    <name type="scientific">Pokkaliibacter plantistimulans</name>
    <dbReference type="NCBI Taxonomy" id="1635171"/>
    <lineage>
        <taxon>Bacteria</taxon>
        <taxon>Pseudomonadati</taxon>
        <taxon>Pseudomonadota</taxon>
        <taxon>Gammaproteobacteria</taxon>
        <taxon>Oceanospirillales</taxon>
        <taxon>Balneatrichaceae</taxon>
        <taxon>Pokkaliibacter</taxon>
    </lineage>
</organism>
<comment type="caution">
    <text evidence="1">The sequence shown here is derived from an EMBL/GenBank/DDBJ whole genome shotgun (WGS) entry which is preliminary data.</text>
</comment>
<keyword evidence="2" id="KW-1185">Reference proteome</keyword>
<proteinExistence type="predicted"/>
<evidence type="ECO:0000313" key="2">
    <source>
        <dbReference type="Proteomes" id="UP000248090"/>
    </source>
</evidence>
<dbReference type="Proteomes" id="UP000248090">
    <property type="component" value="Unassembled WGS sequence"/>
</dbReference>
<sequence>MTILHKIIAGFALLLVLGIVAVNFTNTRSITDKLFTITEESAPLSQAASELYVHILRANQALLAGLASRRARCKVTAARRKPS</sequence>
<accession>A0ABX5LY23</accession>